<dbReference type="PANTHER" id="PTHR47966">
    <property type="entry name" value="BETA-SITE APP-CLEAVING ENZYME, ISOFORM A-RELATED"/>
    <property type="match status" value="1"/>
</dbReference>
<dbReference type="PROSITE" id="PS00141">
    <property type="entry name" value="ASP_PROTEASE"/>
    <property type="match status" value="1"/>
</dbReference>
<evidence type="ECO:0000256" key="6">
    <source>
        <dbReference type="ARBA" id="ARBA00067536"/>
    </source>
</evidence>
<evidence type="ECO:0000256" key="7">
    <source>
        <dbReference type="ARBA" id="ARBA00068059"/>
    </source>
</evidence>
<protein>
    <recommendedName>
        <fullName evidence="7">Probable aspartic-type endopeptidase OPSB</fullName>
    </recommendedName>
    <alternativeName>
        <fullName evidence="6">Probable aspartic-type endopeptidase opsB</fullName>
    </alternativeName>
</protein>
<dbReference type="GO" id="GO:0006508">
    <property type="term" value="P:proteolysis"/>
    <property type="evidence" value="ECO:0007669"/>
    <property type="project" value="UniProtKB-KW"/>
</dbReference>
<dbReference type="InterPro" id="IPR021109">
    <property type="entry name" value="Peptidase_aspartic_dom_sf"/>
</dbReference>
<dbReference type="Pfam" id="PF00026">
    <property type="entry name" value="Asp"/>
    <property type="match status" value="1"/>
</dbReference>
<feature type="region of interest" description="Disordered" evidence="10">
    <location>
        <begin position="47"/>
        <end position="66"/>
    </location>
</feature>
<evidence type="ECO:0000313" key="13">
    <source>
        <dbReference type="EMBL" id="RMX85652.1"/>
    </source>
</evidence>
<feature type="signal peptide" evidence="11">
    <location>
        <begin position="1"/>
        <end position="18"/>
    </location>
</feature>
<organism evidence="13 15">
    <name type="scientific">Hortaea werneckii</name>
    <name type="common">Black yeast</name>
    <name type="synonym">Cladosporium werneckii</name>
    <dbReference type="NCBI Taxonomy" id="91943"/>
    <lineage>
        <taxon>Eukaryota</taxon>
        <taxon>Fungi</taxon>
        <taxon>Dikarya</taxon>
        <taxon>Ascomycota</taxon>
        <taxon>Pezizomycotina</taxon>
        <taxon>Dothideomycetes</taxon>
        <taxon>Dothideomycetidae</taxon>
        <taxon>Mycosphaerellales</taxon>
        <taxon>Teratosphaeriaceae</taxon>
        <taxon>Hortaea</taxon>
    </lineage>
</organism>
<evidence type="ECO:0000256" key="9">
    <source>
        <dbReference type="RuleBase" id="RU000454"/>
    </source>
</evidence>
<dbReference type="GO" id="GO:0004190">
    <property type="term" value="F:aspartic-type endopeptidase activity"/>
    <property type="evidence" value="ECO:0007669"/>
    <property type="project" value="UniProtKB-KW"/>
</dbReference>
<dbReference type="Proteomes" id="UP000281245">
    <property type="component" value="Unassembled WGS sequence"/>
</dbReference>
<feature type="active site" evidence="8">
    <location>
        <position position="97"/>
    </location>
</feature>
<dbReference type="FunFam" id="2.40.70.10:FF:000011">
    <property type="entry name" value="Aspartic protease"/>
    <property type="match status" value="1"/>
</dbReference>
<reference evidence="15 16" key="1">
    <citation type="journal article" date="2018" name="BMC Genomics">
        <title>Genomic evidence for intraspecific hybridization in a clonal and extremely halotolerant yeast.</title>
        <authorList>
            <person name="Gostincar C."/>
            <person name="Stajich J.E."/>
            <person name="Zupancic J."/>
            <person name="Zalar P."/>
            <person name="Gunde-Cimerman N."/>
        </authorList>
    </citation>
    <scope>NUCLEOTIDE SEQUENCE [LARGE SCALE GENOMIC DNA]</scope>
    <source>
        <strain evidence="14 16">EXF-6654</strain>
        <strain evidence="13 15">EXF-6656</strain>
    </source>
</reference>
<keyword evidence="5 9" id="KW-0378">Hydrolase</keyword>
<evidence type="ECO:0000313" key="16">
    <source>
        <dbReference type="Proteomes" id="UP000282582"/>
    </source>
</evidence>
<evidence type="ECO:0000256" key="1">
    <source>
        <dbReference type="ARBA" id="ARBA00007447"/>
    </source>
</evidence>
<dbReference type="SUPFAM" id="SSF50630">
    <property type="entry name" value="Acid proteases"/>
    <property type="match status" value="1"/>
</dbReference>
<dbReference type="CDD" id="cd05474">
    <property type="entry name" value="SAP_like"/>
    <property type="match status" value="1"/>
</dbReference>
<dbReference type="PROSITE" id="PS51767">
    <property type="entry name" value="PEPTIDASE_A1"/>
    <property type="match status" value="1"/>
</dbReference>
<evidence type="ECO:0000313" key="15">
    <source>
        <dbReference type="Proteomes" id="UP000281245"/>
    </source>
</evidence>
<evidence type="ECO:0000259" key="12">
    <source>
        <dbReference type="PROSITE" id="PS51767"/>
    </source>
</evidence>
<dbReference type="OrthoDB" id="771136at2759"/>
<evidence type="ECO:0000256" key="3">
    <source>
        <dbReference type="ARBA" id="ARBA00022729"/>
    </source>
</evidence>
<evidence type="ECO:0000313" key="14">
    <source>
        <dbReference type="EMBL" id="RMY10257.1"/>
    </source>
</evidence>
<keyword evidence="3 11" id="KW-0732">Signal</keyword>
<dbReference type="VEuPathDB" id="FungiDB:BTJ68_01831"/>
<feature type="chain" id="PRO_5033801147" description="Probable aspartic-type endopeptidase OPSB" evidence="11">
    <location>
        <begin position="19"/>
        <end position="494"/>
    </location>
</feature>
<dbReference type="InterPro" id="IPR033876">
    <property type="entry name" value="SAP-like"/>
</dbReference>
<feature type="active site" evidence="8">
    <location>
        <position position="299"/>
    </location>
</feature>
<dbReference type="AlphaFoldDB" id="A0A3M6X4E6"/>
<gene>
    <name evidence="14" type="ORF">D0868_03803</name>
    <name evidence="13" type="ORF">D0869_03664</name>
</gene>
<proteinExistence type="inferred from homology"/>
<accession>A0A3M6X4E6</accession>
<comment type="caution">
    <text evidence="13">The sequence shown here is derived from an EMBL/GenBank/DDBJ whole genome shotgun (WGS) entry which is preliminary data.</text>
</comment>
<dbReference type="EMBL" id="QWIK01000225">
    <property type="protein sequence ID" value="RMY10257.1"/>
    <property type="molecule type" value="Genomic_DNA"/>
</dbReference>
<dbReference type="InterPro" id="IPR001969">
    <property type="entry name" value="Aspartic_peptidase_AS"/>
</dbReference>
<comment type="similarity">
    <text evidence="1 9">Belongs to the peptidase A1 family.</text>
</comment>
<evidence type="ECO:0000256" key="11">
    <source>
        <dbReference type="SAM" id="SignalP"/>
    </source>
</evidence>
<evidence type="ECO:0000256" key="5">
    <source>
        <dbReference type="ARBA" id="ARBA00022801"/>
    </source>
</evidence>
<dbReference type="PANTHER" id="PTHR47966:SF65">
    <property type="entry name" value="ASPARTIC-TYPE ENDOPEPTIDASE"/>
    <property type="match status" value="1"/>
</dbReference>
<name>A0A3M6X4E6_HORWE</name>
<dbReference type="InterPro" id="IPR033121">
    <property type="entry name" value="PEPTIDASE_A1"/>
</dbReference>
<feature type="compositionally biased region" description="Basic and acidic residues" evidence="10">
    <location>
        <begin position="47"/>
        <end position="65"/>
    </location>
</feature>
<feature type="domain" description="Peptidase A1" evidence="12">
    <location>
        <begin position="79"/>
        <end position="408"/>
    </location>
</feature>
<dbReference type="Gene3D" id="2.40.70.10">
    <property type="entry name" value="Acid Proteases"/>
    <property type="match status" value="2"/>
</dbReference>
<dbReference type="InterPro" id="IPR001461">
    <property type="entry name" value="Aspartic_peptidase_A1"/>
</dbReference>
<dbReference type="PRINTS" id="PR00792">
    <property type="entry name" value="PEPSIN"/>
</dbReference>
<evidence type="ECO:0000256" key="8">
    <source>
        <dbReference type="PIRSR" id="PIRSR601461-1"/>
    </source>
</evidence>
<evidence type="ECO:0000256" key="10">
    <source>
        <dbReference type="SAM" id="MobiDB-lite"/>
    </source>
</evidence>
<keyword evidence="2 9" id="KW-0645">Protease</keyword>
<evidence type="ECO:0000256" key="4">
    <source>
        <dbReference type="ARBA" id="ARBA00022750"/>
    </source>
</evidence>
<dbReference type="EMBL" id="QWIJ01000209">
    <property type="protein sequence ID" value="RMX85652.1"/>
    <property type="molecule type" value="Genomic_DNA"/>
</dbReference>
<keyword evidence="4 9" id="KW-0064">Aspartyl protease</keyword>
<evidence type="ECO:0000256" key="2">
    <source>
        <dbReference type="ARBA" id="ARBA00022670"/>
    </source>
</evidence>
<sequence length="494" mass="52441">MRAFTTFAVAASTLGANALNLVQPRDATAPKVIQHEIERKHVENPVARDRARAQAREERLRRRQDNTVQETLDNEETLYFLNLTIGTPGQDLRMHIDTGSSDLWVNTPSSDICEGTGQYAQYNYDICADSGTYSPNKSSTYEYVNNEFNISYVDGSGAMGDYVKDVVKFGGVSLEGQQFAIGYTSSSSEGVLGIGYPINEVAVAYNGGNPYPNIPVHLVNDGHINTNAYSLWLNDLDASTGSILFGGVNTEKFEGTLAEIPIVKENGYYAEFIIALTAMGTNGDEGSIFSDQAIPALLDSGSSLMYLPTRIANALYDGFNAQYDESQGTAFVDCSLANSDTTLEFTFSGVTISVAMNELVIVAGYSSRGVPACILGISPTSSTPVLGDTFLRSAYVVYNIAGNEIAMAQTNFNSTSDNILEITETTSVPSATAVANAVTDVAVQSDGARIDSPSGFASSFPSSSSSEAFGMPTAAPGYDFALLGAAGAGLLFAL</sequence>
<dbReference type="Proteomes" id="UP000282582">
    <property type="component" value="Unassembled WGS sequence"/>
</dbReference>